<dbReference type="Proteomes" id="UP000682733">
    <property type="component" value="Unassembled WGS sequence"/>
</dbReference>
<evidence type="ECO:0000313" key="1">
    <source>
        <dbReference type="EMBL" id="CAF1615428.1"/>
    </source>
</evidence>
<feature type="non-terminal residue" evidence="2">
    <location>
        <position position="1"/>
    </location>
</feature>
<dbReference type="AlphaFoldDB" id="A0A8S2WFB5"/>
<dbReference type="EMBL" id="CAJOBA010078846">
    <property type="protein sequence ID" value="CAF4431379.1"/>
    <property type="molecule type" value="Genomic_DNA"/>
</dbReference>
<dbReference type="Proteomes" id="UP000677228">
    <property type="component" value="Unassembled WGS sequence"/>
</dbReference>
<reference evidence="2" key="1">
    <citation type="submission" date="2021-02" db="EMBL/GenBank/DDBJ databases">
        <authorList>
            <person name="Nowell W R."/>
        </authorList>
    </citation>
    <scope>NUCLEOTIDE SEQUENCE</scope>
</reference>
<proteinExistence type="predicted"/>
<evidence type="ECO:0000313" key="3">
    <source>
        <dbReference type="Proteomes" id="UP000682733"/>
    </source>
</evidence>
<organism evidence="2 3">
    <name type="scientific">Didymodactylos carnosus</name>
    <dbReference type="NCBI Taxonomy" id="1234261"/>
    <lineage>
        <taxon>Eukaryota</taxon>
        <taxon>Metazoa</taxon>
        <taxon>Spiralia</taxon>
        <taxon>Gnathifera</taxon>
        <taxon>Rotifera</taxon>
        <taxon>Eurotatoria</taxon>
        <taxon>Bdelloidea</taxon>
        <taxon>Philodinida</taxon>
        <taxon>Philodinidae</taxon>
        <taxon>Didymodactylos</taxon>
    </lineage>
</organism>
<accession>A0A8S2WFB5</accession>
<sequence length="170" mass="19228">LFKCTINKCSAYITVDTNNNVIRTSGVHNHLVKIDEKAKSIIPGMKRKIEEDPSSNTTSVKSRTCYFRKVKEACVVGKLPCLADVRSTLYRTRLETLPVLPKSVEQLQIPTSMAVTINQQQFLIYHMNKNIVVYGSPTGLQTLQQNSHWNTDGTFKTAPMYFSQSYSIHV</sequence>
<dbReference type="EMBL" id="CAJNOK010054335">
    <property type="protein sequence ID" value="CAF1615428.1"/>
    <property type="molecule type" value="Genomic_DNA"/>
</dbReference>
<evidence type="ECO:0008006" key="4">
    <source>
        <dbReference type="Google" id="ProtNLM"/>
    </source>
</evidence>
<comment type="caution">
    <text evidence="2">The sequence shown here is derived from an EMBL/GenBank/DDBJ whole genome shotgun (WGS) entry which is preliminary data.</text>
</comment>
<name>A0A8S2WFB5_9BILA</name>
<evidence type="ECO:0000313" key="2">
    <source>
        <dbReference type="EMBL" id="CAF4431379.1"/>
    </source>
</evidence>
<gene>
    <name evidence="1" type="ORF">OVA965_LOCUS42876</name>
    <name evidence="2" type="ORF">TMI583_LOCUS44920</name>
</gene>
<protein>
    <recommendedName>
        <fullName evidence="4">FLYWCH-type domain-containing protein</fullName>
    </recommendedName>
</protein>